<dbReference type="AlphaFoldDB" id="A0A6A7A1T5"/>
<evidence type="ECO:0000313" key="3">
    <source>
        <dbReference type="Proteomes" id="UP000799424"/>
    </source>
</evidence>
<feature type="signal peptide" evidence="1">
    <location>
        <begin position="1"/>
        <end position="22"/>
    </location>
</feature>
<organism evidence="2 3">
    <name type="scientific">Ophiobolus disseminans</name>
    <dbReference type="NCBI Taxonomy" id="1469910"/>
    <lineage>
        <taxon>Eukaryota</taxon>
        <taxon>Fungi</taxon>
        <taxon>Dikarya</taxon>
        <taxon>Ascomycota</taxon>
        <taxon>Pezizomycotina</taxon>
        <taxon>Dothideomycetes</taxon>
        <taxon>Pleosporomycetidae</taxon>
        <taxon>Pleosporales</taxon>
        <taxon>Pleosporineae</taxon>
        <taxon>Phaeosphaeriaceae</taxon>
        <taxon>Ophiobolus</taxon>
    </lineage>
</organism>
<protein>
    <submittedName>
        <fullName evidence="2">Uncharacterized protein</fullName>
    </submittedName>
</protein>
<reference evidence="2" key="1">
    <citation type="journal article" date="2020" name="Stud. Mycol.">
        <title>101 Dothideomycetes genomes: a test case for predicting lifestyles and emergence of pathogens.</title>
        <authorList>
            <person name="Haridas S."/>
            <person name="Albert R."/>
            <person name="Binder M."/>
            <person name="Bloem J."/>
            <person name="Labutti K."/>
            <person name="Salamov A."/>
            <person name="Andreopoulos B."/>
            <person name="Baker S."/>
            <person name="Barry K."/>
            <person name="Bills G."/>
            <person name="Bluhm B."/>
            <person name="Cannon C."/>
            <person name="Castanera R."/>
            <person name="Culley D."/>
            <person name="Daum C."/>
            <person name="Ezra D."/>
            <person name="Gonzalez J."/>
            <person name="Henrissat B."/>
            <person name="Kuo A."/>
            <person name="Liang C."/>
            <person name="Lipzen A."/>
            <person name="Lutzoni F."/>
            <person name="Magnuson J."/>
            <person name="Mondo S."/>
            <person name="Nolan M."/>
            <person name="Ohm R."/>
            <person name="Pangilinan J."/>
            <person name="Park H.-J."/>
            <person name="Ramirez L."/>
            <person name="Alfaro M."/>
            <person name="Sun H."/>
            <person name="Tritt A."/>
            <person name="Yoshinaga Y."/>
            <person name="Zwiers L.-H."/>
            <person name="Turgeon B."/>
            <person name="Goodwin S."/>
            <person name="Spatafora J."/>
            <person name="Crous P."/>
            <person name="Grigoriev I."/>
        </authorList>
    </citation>
    <scope>NUCLEOTIDE SEQUENCE</scope>
    <source>
        <strain evidence="2">CBS 113818</strain>
    </source>
</reference>
<proteinExistence type="predicted"/>
<sequence>MQFPSTLIALSSIALFSSSVAAVAGTASFVTWANTECNSPNEGTNRYQDVTSDVCRSLPNAQSIKVEFTSSSTCRINTYAAGDSSCTGPSTPYAVEPSRPCKTVTGKAFYKLVC</sequence>
<feature type="chain" id="PRO_5025376924" evidence="1">
    <location>
        <begin position="23"/>
        <end position="114"/>
    </location>
</feature>
<evidence type="ECO:0000313" key="2">
    <source>
        <dbReference type="EMBL" id="KAF2827282.1"/>
    </source>
</evidence>
<dbReference type="Proteomes" id="UP000799424">
    <property type="component" value="Unassembled WGS sequence"/>
</dbReference>
<keyword evidence="3" id="KW-1185">Reference proteome</keyword>
<dbReference type="OrthoDB" id="10325853at2759"/>
<name>A0A6A7A1T5_9PLEO</name>
<accession>A0A6A7A1T5</accession>
<dbReference type="EMBL" id="MU006224">
    <property type="protein sequence ID" value="KAF2827282.1"/>
    <property type="molecule type" value="Genomic_DNA"/>
</dbReference>
<gene>
    <name evidence="2" type="ORF">CC86DRAFT_369454</name>
</gene>
<evidence type="ECO:0000256" key="1">
    <source>
        <dbReference type="SAM" id="SignalP"/>
    </source>
</evidence>
<keyword evidence="1" id="KW-0732">Signal</keyword>